<proteinExistence type="predicted"/>
<dbReference type="Proteomes" id="UP000185766">
    <property type="component" value="Unassembled WGS sequence"/>
</dbReference>
<reference evidence="1 2" key="1">
    <citation type="submission" date="2016-10" db="EMBL/GenBank/DDBJ databases">
        <authorList>
            <person name="de Groot N.N."/>
        </authorList>
    </citation>
    <scope>NUCLEOTIDE SEQUENCE [LARGE SCALE GENOMIC DNA]</scope>
    <source>
        <strain evidence="1 2">JCM 19513</strain>
    </source>
</reference>
<sequence>MPRPSLAQLIEIENDPTFLEFRCPRSGVLLWPLVRNQFLRQLISDLYYQQAPLVEAVPAVPRRQALGALGRVLGHNLQQGRMRGEVLVVGTGAGHFQREGRWFNRITDYLAQEAPADTVMVEGVVDWHLPHPRWNQRVAYWLPWQGAITVAGRLLTREHHLAVARELLEYARQRASQLLGLTIADSNMDMLVGMQARKLARLPVMQFAYRRLLERVQPRLVLLEQACYGDFAPFNQVAREMGVRVAEPQHGMVSGGHDAYCYAPVLRESEAYRACLPHDFLGYGAWWNSQINVPVHKWVIGNPHYSEQRRSMAFAETEQTDILLLGDGIEFSLYLALAQELAQLLRGRYRIVLRPHPLERAEVQLRFPEGRAGDVLIDPNRDIYSSFATAHAVVGEVSTGLFEAQGIAGRVLLWETAKARFSYPQHPFCGFVDARELVESLQAPQAGQTEALSEEIWAPDWAGNYRKYLAHALGATG</sequence>
<keyword evidence="2" id="KW-1185">Reference proteome</keyword>
<accession>A0A1H7P2X9</accession>
<evidence type="ECO:0000313" key="2">
    <source>
        <dbReference type="Proteomes" id="UP000185766"/>
    </source>
</evidence>
<dbReference type="EMBL" id="FOAS01000010">
    <property type="protein sequence ID" value="SEL29976.1"/>
    <property type="molecule type" value="Genomic_DNA"/>
</dbReference>
<evidence type="ECO:0008006" key="3">
    <source>
        <dbReference type="Google" id="ProtNLM"/>
    </source>
</evidence>
<dbReference type="RefSeq" id="WP_074868475.1">
    <property type="nucleotide sequence ID" value="NZ_FOAS01000010.1"/>
</dbReference>
<name>A0A1H7P2X9_9GAMM</name>
<dbReference type="AlphaFoldDB" id="A0A1H7P2X9"/>
<protein>
    <recommendedName>
        <fullName evidence="3">Capsule polysaccharide biosynthesis protein</fullName>
    </recommendedName>
</protein>
<evidence type="ECO:0000313" key="1">
    <source>
        <dbReference type="EMBL" id="SEL29976.1"/>
    </source>
</evidence>
<organism evidence="1 2">
    <name type="scientific">Atopomonas hussainii</name>
    <dbReference type="NCBI Taxonomy" id="1429083"/>
    <lineage>
        <taxon>Bacteria</taxon>
        <taxon>Pseudomonadati</taxon>
        <taxon>Pseudomonadota</taxon>
        <taxon>Gammaproteobacteria</taxon>
        <taxon>Pseudomonadales</taxon>
        <taxon>Pseudomonadaceae</taxon>
        <taxon>Atopomonas</taxon>
    </lineage>
</organism>
<gene>
    <name evidence="1" type="ORF">SAMN05216214_110100</name>
</gene>